<dbReference type="HOGENOM" id="CLU_022448_0_0_1"/>
<dbReference type="InterPro" id="IPR044926">
    <property type="entry name" value="RGS_subdomain_2"/>
</dbReference>
<keyword evidence="2" id="KW-0812">Transmembrane</keyword>
<reference evidence="4" key="2">
    <citation type="journal article" date="2013" name="PLoS Genet.">
        <title>Comparative genome structure, secondary metabolite, and effector coding capacity across Cochliobolus pathogens.</title>
        <authorList>
            <person name="Condon B.J."/>
            <person name="Leng Y."/>
            <person name="Wu D."/>
            <person name="Bushley K.E."/>
            <person name="Ohm R.A."/>
            <person name="Otillar R."/>
            <person name="Martin J."/>
            <person name="Schackwitz W."/>
            <person name="Grimwood J."/>
            <person name="MohdZainudin N."/>
            <person name="Xue C."/>
            <person name="Wang R."/>
            <person name="Manning V.A."/>
            <person name="Dhillon B."/>
            <person name="Tu Z.J."/>
            <person name="Steffenson B.J."/>
            <person name="Salamov A."/>
            <person name="Sun H."/>
            <person name="Lowry S."/>
            <person name="LaButti K."/>
            <person name="Han J."/>
            <person name="Copeland A."/>
            <person name="Lindquist E."/>
            <person name="Barry K."/>
            <person name="Schmutz J."/>
            <person name="Baker S.E."/>
            <person name="Ciuffetti L.M."/>
            <person name="Grigoriev I.V."/>
            <person name="Zhong S."/>
            <person name="Turgeon B.G."/>
        </authorList>
    </citation>
    <scope>NUCLEOTIDE SEQUENCE [LARGE SCALE GENOMIC DNA]</scope>
    <source>
        <strain evidence="4">C5 / ATCC 48332 / race O</strain>
    </source>
</reference>
<dbReference type="STRING" id="701091.M2V062"/>
<feature type="transmembrane region" description="Helical" evidence="2">
    <location>
        <begin position="12"/>
        <end position="34"/>
    </location>
</feature>
<feature type="compositionally biased region" description="Polar residues" evidence="1">
    <location>
        <begin position="333"/>
        <end position="345"/>
    </location>
</feature>
<feature type="transmembrane region" description="Helical" evidence="2">
    <location>
        <begin position="46"/>
        <end position="69"/>
    </location>
</feature>
<sequence>MEAHVMLDTLGWVYTSIFITWNVVFVACLVFLWVHRQHPSLRIRRLPLLFAGIIPLHAYGSICCLAYVIGPVVSCSVEFWMMSVLVPVGMALFHASNSQFLHIASRQKQFARMSSLKDHAPIDEKAAQEAANSRWRRIAQGLERADKIKRTLIFIGIGMAFQLALVFFVFFASRKFHYNYGIIDYTVKGTGMEVRMNCSKGWEWWLSIVWQFFWSWVYAPWILFKSRGIRDVHGWRLQTICCCLVGLPASPLWLAGLYAPEFGVVNAVFPPPLWFSVCFGLVEIFTIGSTIRDVLQGNKLRQETLDAIADWEARQATNGLDATTGEELKKSPSEFSGSTALQSVGDSSFSKQSFDSKSDILTMTALENALRTNPMPLLEFAALKDFSGENVSFLTHVADWRRQWFSQKSSTAEHNRNQFVAAVRIYAHFISLEFSEFPINISSKEMKRLHHVFVEAAVALFGRRRNSHSSSSSSDNATPFDNVYPDDASDMPIHDKSANDSVKELKGAISLDNLGRANLRAVAHMEPGWLNGTLADVKIPDSFNEMVFDAAEKEIKYLVLTNTWPKFVQVSRANSEMSKEDPEKGNNAWMHKFLCHHP</sequence>
<dbReference type="Gene3D" id="1.10.167.10">
    <property type="entry name" value="Regulator of G-protein Signalling 4, domain 2"/>
    <property type="match status" value="1"/>
</dbReference>
<feature type="region of interest" description="Disordered" evidence="1">
    <location>
        <begin position="321"/>
        <end position="353"/>
    </location>
</feature>
<dbReference type="InterPro" id="IPR036305">
    <property type="entry name" value="RGS_sf"/>
</dbReference>
<feature type="region of interest" description="Disordered" evidence="1">
    <location>
        <begin position="466"/>
        <end position="496"/>
    </location>
</feature>
<evidence type="ECO:0008006" key="5">
    <source>
        <dbReference type="Google" id="ProtNLM"/>
    </source>
</evidence>
<feature type="transmembrane region" description="Helical" evidence="2">
    <location>
        <begin position="152"/>
        <end position="172"/>
    </location>
</feature>
<feature type="transmembrane region" description="Helical" evidence="2">
    <location>
        <begin position="81"/>
        <end position="104"/>
    </location>
</feature>
<name>M2V062_COCH5</name>
<keyword evidence="4" id="KW-1185">Reference proteome</keyword>
<dbReference type="OMA" id="VAEFWIM"/>
<evidence type="ECO:0000313" key="3">
    <source>
        <dbReference type="EMBL" id="EMD93418.1"/>
    </source>
</evidence>
<dbReference type="OrthoDB" id="5313079at2759"/>
<proteinExistence type="predicted"/>
<dbReference type="Proteomes" id="UP000016936">
    <property type="component" value="Unassembled WGS sequence"/>
</dbReference>
<accession>M2V062</accession>
<dbReference type="AlphaFoldDB" id="M2V062"/>
<keyword evidence="2" id="KW-0472">Membrane</keyword>
<dbReference type="EMBL" id="KB445573">
    <property type="protein sequence ID" value="EMD93418.1"/>
    <property type="molecule type" value="Genomic_DNA"/>
</dbReference>
<feature type="transmembrane region" description="Helical" evidence="2">
    <location>
        <begin position="235"/>
        <end position="253"/>
    </location>
</feature>
<protein>
    <recommendedName>
        <fullName evidence="5">RGS domain-containing protein</fullName>
    </recommendedName>
</protein>
<keyword evidence="2" id="KW-1133">Transmembrane helix</keyword>
<evidence type="ECO:0000256" key="2">
    <source>
        <dbReference type="SAM" id="Phobius"/>
    </source>
</evidence>
<organism evidence="3 4">
    <name type="scientific">Cochliobolus heterostrophus (strain C5 / ATCC 48332 / race O)</name>
    <name type="common">Southern corn leaf blight fungus</name>
    <name type="synonym">Bipolaris maydis</name>
    <dbReference type="NCBI Taxonomy" id="701091"/>
    <lineage>
        <taxon>Eukaryota</taxon>
        <taxon>Fungi</taxon>
        <taxon>Dikarya</taxon>
        <taxon>Ascomycota</taxon>
        <taxon>Pezizomycotina</taxon>
        <taxon>Dothideomycetes</taxon>
        <taxon>Pleosporomycetidae</taxon>
        <taxon>Pleosporales</taxon>
        <taxon>Pleosporineae</taxon>
        <taxon>Pleosporaceae</taxon>
        <taxon>Bipolaris</taxon>
    </lineage>
</organism>
<evidence type="ECO:0000313" key="4">
    <source>
        <dbReference type="Proteomes" id="UP000016936"/>
    </source>
</evidence>
<dbReference type="eggNOG" id="ENOG502SM9E">
    <property type="taxonomic scope" value="Eukaryota"/>
</dbReference>
<reference evidence="3 4" key="1">
    <citation type="journal article" date="2012" name="PLoS Pathog.">
        <title>Diverse lifestyles and strategies of plant pathogenesis encoded in the genomes of eighteen Dothideomycetes fungi.</title>
        <authorList>
            <person name="Ohm R.A."/>
            <person name="Feau N."/>
            <person name="Henrissat B."/>
            <person name="Schoch C.L."/>
            <person name="Horwitz B.A."/>
            <person name="Barry K.W."/>
            <person name="Condon B.J."/>
            <person name="Copeland A.C."/>
            <person name="Dhillon B."/>
            <person name="Glaser F."/>
            <person name="Hesse C.N."/>
            <person name="Kosti I."/>
            <person name="LaButti K."/>
            <person name="Lindquist E.A."/>
            <person name="Lucas S."/>
            <person name="Salamov A.A."/>
            <person name="Bradshaw R.E."/>
            <person name="Ciuffetti L."/>
            <person name="Hamelin R.C."/>
            <person name="Kema G.H.J."/>
            <person name="Lawrence C."/>
            <person name="Scott J.A."/>
            <person name="Spatafora J.W."/>
            <person name="Turgeon B.G."/>
            <person name="de Wit P.J.G.M."/>
            <person name="Zhong S."/>
            <person name="Goodwin S.B."/>
            <person name="Grigoriev I.V."/>
        </authorList>
    </citation>
    <scope>NUCLEOTIDE SEQUENCE [LARGE SCALE GENOMIC DNA]</scope>
    <source>
        <strain evidence="4">C5 / ATCC 48332 / race O</strain>
    </source>
</reference>
<feature type="transmembrane region" description="Helical" evidence="2">
    <location>
        <begin position="204"/>
        <end position="223"/>
    </location>
</feature>
<feature type="transmembrane region" description="Helical" evidence="2">
    <location>
        <begin position="273"/>
        <end position="291"/>
    </location>
</feature>
<dbReference type="SUPFAM" id="SSF48097">
    <property type="entry name" value="Regulator of G-protein signaling, RGS"/>
    <property type="match status" value="1"/>
</dbReference>
<gene>
    <name evidence="3" type="ORF">COCHEDRAFT_1223149</name>
</gene>
<evidence type="ECO:0000256" key="1">
    <source>
        <dbReference type="SAM" id="MobiDB-lite"/>
    </source>
</evidence>